<protein>
    <recommendedName>
        <fullName evidence="6">Small ribosomal subunit protein mS33</fullName>
    </recommendedName>
</protein>
<sequence>MATRRFLEYTRNLHPDYLRRVKFLRDSIFGQVRRPTSKNSLRVVNMLARRPMQDRPELVRYYPAHDETQKLMTQLRDYGLFRNQHEDFKDEMERLRLLRGKPRKQWRRPWLEK</sequence>
<evidence type="ECO:0000313" key="7">
    <source>
        <dbReference type="EMBL" id="TRY63340.1"/>
    </source>
</evidence>
<gene>
    <name evidence="7" type="ORF">TCAL_01851</name>
</gene>
<dbReference type="Proteomes" id="UP000318571">
    <property type="component" value="Chromosome 10"/>
</dbReference>
<keyword evidence="3" id="KW-0689">Ribosomal protein</keyword>
<dbReference type="GO" id="GO:1990904">
    <property type="term" value="C:ribonucleoprotein complex"/>
    <property type="evidence" value="ECO:0007669"/>
    <property type="project" value="UniProtKB-KW"/>
</dbReference>
<dbReference type="PANTHER" id="PTHR13362">
    <property type="entry name" value="MITOCHONDRIAL RIBOSOMAL PROTEIN S33"/>
    <property type="match status" value="1"/>
</dbReference>
<comment type="similarity">
    <text evidence="2">Belongs to the mitochondrion-specific ribosomal protein mS33 family.</text>
</comment>
<name>A0A553ND17_TIGCA</name>
<dbReference type="OMA" id="PRHMETH"/>
<dbReference type="PANTHER" id="PTHR13362:SF2">
    <property type="entry name" value="SMALL RIBOSOMAL SUBUNIT PROTEIN MS33"/>
    <property type="match status" value="1"/>
</dbReference>
<evidence type="ECO:0000256" key="3">
    <source>
        <dbReference type="ARBA" id="ARBA00022980"/>
    </source>
</evidence>
<evidence type="ECO:0000256" key="5">
    <source>
        <dbReference type="ARBA" id="ARBA00023274"/>
    </source>
</evidence>
<dbReference type="GO" id="GO:0005739">
    <property type="term" value="C:mitochondrion"/>
    <property type="evidence" value="ECO:0007669"/>
    <property type="project" value="UniProtKB-SubCell"/>
</dbReference>
<evidence type="ECO:0000256" key="1">
    <source>
        <dbReference type="ARBA" id="ARBA00004173"/>
    </source>
</evidence>
<evidence type="ECO:0000256" key="2">
    <source>
        <dbReference type="ARBA" id="ARBA00008970"/>
    </source>
</evidence>
<reference evidence="7 8" key="1">
    <citation type="journal article" date="2018" name="Nat. Ecol. Evol.">
        <title>Genomic signatures of mitonuclear coevolution across populations of Tigriopus californicus.</title>
        <authorList>
            <person name="Barreto F.S."/>
            <person name="Watson E.T."/>
            <person name="Lima T.G."/>
            <person name="Willett C.S."/>
            <person name="Edmands S."/>
            <person name="Li W."/>
            <person name="Burton R.S."/>
        </authorList>
    </citation>
    <scope>NUCLEOTIDE SEQUENCE [LARGE SCALE GENOMIC DNA]</scope>
    <source>
        <strain evidence="7 8">San Diego</strain>
    </source>
</reference>
<keyword evidence="4" id="KW-0496">Mitochondrion</keyword>
<keyword evidence="5" id="KW-0687">Ribonucleoprotein</keyword>
<accession>A0A553ND17</accession>
<keyword evidence="8" id="KW-1185">Reference proteome</keyword>
<dbReference type="OrthoDB" id="5980584at2759"/>
<evidence type="ECO:0000313" key="8">
    <source>
        <dbReference type="Proteomes" id="UP000318571"/>
    </source>
</evidence>
<dbReference type="STRING" id="6832.A0A553ND17"/>
<proteinExistence type="inferred from homology"/>
<dbReference type="InterPro" id="IPR013219">
    <property type="entry name" value="Ribosomal_mS33"/>
</dbReference>
<comment type="subcellular location">
    <subcellularLocation>
        <location evidence="1">Mitochondrion</location>
    </subcellularLocation>
</comment>
<organism evidence="7 8">
    <name type="scientific">Tigriopus californicus</name>
    <name type="common">Marine copepod</name>
    <dbReference type="NCBI Taxonomy" id="6832"/>
    <lineage>
        <taxon>Eukaryota</taxon>
        <taxon>Metazoa</taxon>
        <taxon>Ecdysozoa</taxon>
        <taxon>Arthropoda</taxon>
        <taxon>Crustacea</taxon>
        <taxon>Multicrustacea</taxon>
        <taxon>Hexanauplia</taxon>
        <taxon>Copepoda</taxon>
        <taxon>Harpacticoida</taxon>
        <taxon>Harpacticidae</taxon>
        <taxon>Tigriopus</taxon>
    </lineage>
</organism>
<evidence type="ECO:0000256" key="4">
    <source>
        <dbReference type="ARBA" id="ARBA00023128"/>
    </source>
</evidence>
<comment type="caution">
    <text evidence="7">The sequence shown here is derived from an EMBL/GenBank/DDBJ whole genome shotgun (WGS) entry which is preliminary data.</text>
</comment>
<dbReference type="EMBL" id="VCGU01000458">
    <property type="protein sequence ID" value="TRY63340.1"/>
    <property type="molecule type" value="Genomic_DNA"/>
</dbReference>
<evidence type="ECO:0000256" key="6">
    <source>
        <dbReference type="ARBA" id="ARBA00035132"/>
    </source>
</evidence>
<dbReference type="GO" id="GO:0005840">
    <property type="term" value="C:ribosome"/>
    <property type="evidence" value="ECO:0007669"/>
    <property type="project" value="UniProtKB-KW"/>
</dbReference>
<dbReference type="AlphaFoldDB" id="A0A553ND17"/>
<dbReference type="Pfam" id="PF08293">
    <property type="entry name" value="MRP-S33"/>
    <property type="match status" value="1"/>
</dbReference>